<gene>
    <name evidence="1" type="ORF">ACET3X_003160</name>
</gene>
<organism evidence="1 2">
    <name type="scientific">Alternaria dauci</name>
    <dbReference type="NCBI Taxonomy" id="48095"/>
    <lineage>
        <taxon>Eukaryota</taxon>
        <taxon>Fungi</taxon>
        <taxon>Dikarya</taxon>
        <taxon>Ascomycota</taxon>
        <taxon>Pezizomycotina</taxon>
        <taxon>Dothideomycetes</taxon>
        <taxon>Pleosporomycetidae</taxon>
        <taxon>Pleosporales</taxon>
        <taxon>Pleosporineae</taxon>
        <taxon>Pleosporaceae</taxon>
        <taxon>Alternaria</taxon>
        <taxon>Alternaria sect. Porri</taxon>
    </lineage>
</organism>
<name>A0ABR3USR4_9PLEO</name>
<reference evidence="1 2" key="1">
    <citation type="submission" date="2024-09" db="EMBL/GenBank/DDBJ databases">
        <title>T2T genomes of carrot and Alternaria dauci and their utility for understanding host-pathogen interaction during carrot leaf blight disease.</title>
        <authorList>
            <person name="Liu W."/>
            <person name="Xu S."/>
            <person name="Ou C."/>
            <person name="Liu X."/>
            <person name="Zhuang F."/>
            <person name="Deng X.W."/>
        </authorList>
    </citation>
    <scope>NUCLEOTIDE SEQUENCE [LARGE SCALE GENOMIC DNA]</scope>
    <source>
        <strain evidence="1 2">A2016</strain>
    </source>
</reference>
<dbReference type="InterPro" id="IPR027417">
    <property type="entry name" value="P-loop_NTPase"/>
</dbReference>
<protein>
    <submittedName>
        <fullName evidence="1">Uncharacterized protein</fullName>
    </submittedName>
</protein>
<dbReference type="EMBL" id="JBHGVX010000002">
    <property type="protein sequence ID" value="KAL1799123.1"/>
    <property type="molecule type" value="Genomic_DNA"/>
</dbReference>
<comment type="caution">
    <text evidence="1">The sequence shown here is derived from an EMBL/GenBank/DDBJ whole genome shotgun (WGS) entry which is preliminary data.</text>
</comment>
<dbReference type="Gene3D" id="3.40.50.300">
    <property type="entry name" value="P-loop containing nucleotide triphosphate hydrolases"/>
    <property type="match status" value="1"/>
</dbReference>
<evidence type="ECO:0000313" key="1">
    <source>
        <dbReference type="EMBL" id="KAL1799123.1"/>
    </source>
</evidence>
<sequence length="288" mass="32090">MRRHHERLPNVRAIPFYLNFRKLTISAMLTLMAVDESSKTPLYLAEVEKILRMMQKSNGGDTVLDYAAFKKKIKEAGFTRDQMQPLQIRLNILDSFLDLNGTAEEPTYEPGEVTIMDLSDDTMSSSTACALFKLGMNDYLGSSAKGKMIVLDEAHKYMQDTPGAHLFTQGLKRVVTQMRHYGCRVVISTQEPTVANELIALCSITIMHRFTSPAWFSALKKHISVMEDNSNIMEQIEGLNTGEALVYAPGAVLGKNVDDSLVKATAQLLRIVVRDRLTQDGGESILAV</sequence>
<dbReference type="GeneID" id="96083482"/>
<evidence type="ECO:0000313" key="2">
    <source>
        <dbReference type="Proteomes" id="UP001578633"/>
    </source>
</evidence>
<proteinExistence type="predicted"/>
<dbReference type="RefSeq" id="XP_069309707.1">
    <property type="nucleotide sequence ID" value="XM_069448404.1"/>
</dbReference>
<keyword evidence="2" id="KW-1185">Reference proteome</keyword>
<dbReference type="SUPFAM" id="SSF52540">
    <property type="entry name" value="P-loop containing nucleoside triphosphate hydrolases"/>
    <property type="match status" value="1"/>
</dbReference>
<accession>A0ABR3USR4</accession>
<dbReference type="Proteomes" id="UP001578633">
    <property type="component" value="Chromosome 2"/>
</dbReference>